<dbReference type="AlphaFoldDB" id="A0AAD5YS70"/>
<name>A0AAD5YS70_9AGAR</name>
<reference evidence="3" key="1">
    <citation type="submission" date="2022-07" db="EMBL/GenBank/DDBJ databases">
        <title>Genome Sequence of Leucocoprinus birnbaumii.</title>
        <authorList>
            <person name="Buettner E."/>
        </authorList>
    </citation>
    <scope>NUCLEOTIDE SEQUENCE</scope>
    <source>
        <strain evidence="3">VT141</strain>
    </source>
</reference>
<feature type="domain" description="Nephrocystin 3-like N-terminal" evidence="2">
    <location>
        <begin position="289"/>
        <end position="452"/>
    </location>
</feature>
<evidence type="ECO:0000259" key="2">
    <source>
        <dbReference type="Pfam" id="PF24883"/>
    </source>
</evidence>
<evidence type="ECO:0000313" key="4">
    <source>
        <dbReference type="Proteomes" id="UP001213000"/>
    </source>
</evidence>
<dbReference type="Proteomes" id="UP001213000">
    <property type="component" value="Unassembled WGS sequence"/>
</dbReference>
<proteinExistence type="predicted"/>
<dbReference type="PANTHER" id="PTHR10039">
    <property type="entry name" value="AMELOGENIN"/>
    <property type="match status" value="1"/>
</dbReference>
<keyword evidence="1" id="KW-0677">Repeat</keyword>
<evidence type="ECO:0000256" key="1">
    <source>
        <dbReference type="ARBA" id="ARBA00022737"/>
    </source>
</evidence>
<dbReference type="Gene3D" id="3.40.50.300">
    <property type="entry name" value="P-loop containing nucleotide triphosphate hydrolases"/>
    <property type="match status" value="1"/>
</dbReference>
<dbReference type="EMBL" id="JANIEX010000986">
    <property type="protein sequence ID" value="KAJ3561562.1"/>
    <property type="molecule type" value="Genomic_DNA"/>
</dbReference>
<comment type="caution">
    <text evidence="3">The sequence shown here is derived from an EMBL/GenBank/DDBJ whole genome shotgun (WGS) entry which is preliminary data.</text>
</comment>
<dbReference type="SUPFAM" id="SSF52540">
    <property type="entry name" value="P-loop containing nucleoside triphosphate hydrolases"/>
    <property type="match status" value="1"/>
</dbReference>
<gene>
    <name evidence="3" type="ORF">NP233_g10119</name>
</gene>
<dbReference type="InterPro" id="IPR027417">
    <property type="entry name" value="P-loop_NTPase"/>
</dbReference>
<accession>A0AAD5YS70</accession>
<evidence type="ECO:0000313" key="3">
    <source>
        <dbReference type="EMBL" id="KAJ3561562.1"/>
    </source>
</evidence>
<sequence>MCSVPISYPVHQHIENPPLPSEPHTFTPSNLFLTNLAQVTAPPDPHPSLAQAAIHAPPSAYMSHPSEHGMSRQVVPSKLLQTLPPPTTDSTKGPYFTPGHLSIDPTYQFSITPSLTQPVDTHFYEPQNRSSPYPRPLPLTVDRPRAMTHGPPRMPANHTELQRYQRLRSSPIPVLPPVHDQPEYVPLPIPSRSPPSHTSIPLQHPVPQHAQIYGSHIPAARPKSPNQHGLFNQASNFVISNSRFNDFSLVGLGLQELLKDSMPDAFHDSLARYPPPKCHLGTREDYIKEITSWALGQSERKESVLWMQGPFGVGKTAVAQSSAEALKLLDKLLATLFFSRSSRDRDDPRRTIPSLVYQITTHCEQFANIIDERLRKDRSLTTKALPTQFDELLVIPLRKLDAATRTSLEGRVIIIDGLDECRGTEDQCEIIRIIATSAQNRTTPFRWFITSRPEGPIIRTMDTHSVSPAVSRIELPVSRLIDHEILLFLTDEFTKIREDHGLPESWPSDKVLALLVERGAGLWIYVSTIVRFVNSENSLGPEDQLKIVLRFISDVSKKVELNNPLADMDFLYTLIMERVPPHMLKMVRRIVLLCSIHVLPKHAAGVLGLSFQHFQRFCVFIESVMDLKGASMADLSWRFYHASFGDYLKDYSSQLEFPDGTTSPEGISRKRHYVSAITIFWLLCAQLDQPIDVPTAGSISKLPFQKMFGLTGLAGQKLPFLSDNQARSLRVNLPVEFRNKIIRRQKCPAPGCRAAKSVWMLSHGDNGVFLGFNERGNLCVQYDQDGIPLPTGNCQCGAQFQDSDDDDDDDDDEFLG</sequence>
<dbReference type="Pfam" id="PF24883">
    <property type="entry name" value="NPHP3_N"/>
    <property type="match status" value="1"/>
</dbReference>
<organism evidence="3 4">
    <name type="scientific">Leucocoprinus birnbaumii</name>
    <dbReference type="NCBI Taxonomy" id="56174"/>
    <lineage>
        <taxon>Eukaryota</taxon>
        <taxon>Fungi</taxon>
        <taxon>Dikarya</taxon>
        <taxon>Basidiomycota</taxon>
        <taxon>Agaricomycotina</taxon>
        <taxon>Agaricomycetes</taxon>
        <taxon>Agaricomycetidae</taxon>
        <taxon>Agaricales</taxon>
        <taxon>Agaricineae</taxon>
        <taxon>Agaricaceae</taxon>
        <taxon>Leucocoprinus</taxon>
    </lineage>
</organism>
<dbReference type="InterPro" id="IPR056884">
    <property type="entry name" value="NPHP3-like_N"/>
</dbReference>
<protein>
    <recommendedName>
        <fullName evidence="2">Nephrocystin 3-like N-terminal domain-containing protein</fullName>
    </recommendedName>
</protein>
<dbReference type="PANTHER" id="PTHR10039:SF14">
    <property type="entry name" value="NACHT DOMAIN-CONTAINING PROTEIN"/>
    <property type="match status" value="1"/>
</dbReference>
<keyword evidence="4" id="KW-1185">Reference proteome</keyword>